<gene>
    <name evidence="3" type="ORF">L0C25_13170</name>
</gene>
<dbReference type="Pfam" id="PF14542">
    <property type="entry name" value="Acetyltransf_CG"/>
    <property type="match status" value="1"/>
</dbReference>
<organism evidence="3 4">
    <name type="scientific">Solicola gregarius</name>
    <dbReference type="NCBI Taxonomy" id="2908642"/>
    <lineage>
        <taxon>Bacteria</taxon>
        <taxon>Bacillati</taxon>
        <taxon>Actinomycetota</taxon>
        <taxon>Actinomycetes</taxon>
        <taxon>Propionibacteriales</taxon>
        <taxon>Nocardioidaceae</taxon>
        <taxon>Solicola</taxon>
    </lineage>
</organism>
<feature type="domain" description="N-acetyltransferase" evidence="2">
    <location>
        <begin position="11"/>
        <end position="97"/>
    </location>
</feature>
<dbReference type="PROSITE" id="PS51729">
    <property type="entry name" value="GNAT_YJDJ"/>
    <property type="match status" value="1"/>
</dbReference>
<keyword evidence="4" id="KW-1185">Reference proteome</keyword>
<dbReference type="Gene3D" id="3.40.630.30">
    <property type="match status" value="1"/>
</dbReference>
<dbReference type="PANTHER" id="PTHR31435">
    <property type="entry name" value="PROTEIN NATD1"/>
    <property type="match status" value="1"/>
</dbReference>
<dbReference type="AlphaFoldDB" id="A0AA46YJF3"/>
<dbReference type="SUPFAM" id="SSF55729">
    <property type="entry name" value="Acyl-CoA N-acyltransferases (Nat)"/>
    <property type="match status" value="1"/>
</dbReference>
<name>A0AA46YJF3_9ACTN</name>
<sequence length="97" mass="10598">MTDAQPERSVADAPERSRFEIIVDGRLAGFAEYQLGDGVITFTHTEIGDEYAGQGLGSTLVRTALDDVRARGLSVRPLCPYVAAYIKRHPEYADLVA</sequence>
<dbReference type="InterPro" id="IPR031165">
    <property type="entry name" value="GNAT_YJDJ"/>
</dbReference>
<feature type="domain" description="N-acetyltransferase" evidence="1">
    <location>
        <begin position="1"/>
        <end position="97"/>
    </location>
</feature>
<accession>A0AA46YJF3</accession>
<dbReference type="EMBL" id="CP094970">
    <property type="protein sequence ID" value="UYM03509.1"/>
    <property type="molecule type" value="Genomic_DNA"/>
</dbReference>
<protein>
    <submittedName>
        <fullName evidence="3">N-acetyltransferase</fullName>
    </submittedName>
</protein>
<dbReference type="CDD" id="cd04301">
    <property type="entry name" value="NAT_SF"/>
    <property type="match status" value="1"/>
</dbReference>
<dbReference type="GO" id="GO:0016747">
    <property type="term" value="F:acyltransferase activity, transferring groups other than amino-acyl groups"/>
    <property type="evidence" value="ECO:0007669"/>
    <property type="project" value="InterPro"/>
</dbReference>
<dbReference type="PANTHER" id="PTHR31435:SF10">
    <property type="entry name" value="BSR4717 PROTEIN"/>
    <property type="match status" value="1"/>
</dbReference>
<evidence type="ECO:0000313" key="4">
    <source>
        <dbReference type="Proteomes" id="UP001164390"/>
    </source>
</evidence>
<dbReference type="PROSITE" id="PS51186">
    <property type="entry name" value="GNAT"/>
    <property type="match status" value="1"/>
</dbReference>
<dbReference type="RefSeq" id="WP_271632119.1">
    <property type="nucleotide sequence ID" value="NZ_CP094970.1"/>
</dbReference>
<dbReference type="InterPro" id="IPR000182">
    <property type="entry name" value="GNAT_dom"/>
</dbReference>
<evidence type="ECO:0000259" key="2">
    <source>
        <dbReference type="PROSITE" id="PS51729"/>
    </source>
</evidence>
<dbReference type="Proteomes" id="UP001164390">
    <property type="component" value="Chromosome"/>
</dbReference>
<evidence type="ECO:0000313" key="3">
    <source>
        <dbReference type="EMBL" id="UYM03509.1"/>
    </source>
</evidence>
<dbReference type="KEGG" id="sgrg:L0C25_13170"/>
<reference evidence="3" key="1">
    <citation type="submission" date="2022-01" db="EMBL/GenBank/DDBJ databases">
        <title>Nocardioidaceae gen. sp. A5X3R13.</title>
        <authorList>
            <person name="Lopez Marin M.A."/>
            <person name="Uhlik O."/>
        </authorList>
    </citation>
    <scope>NUCLEOTIDE SEQUENCE</scope>
    <source>
        <strain evidence="3">A5X3R13</strain>
    </source>
</reference>
<dbReference type="InterPro" id="IPR045057">
    <property type="entry name" value="Gcn5-rel_NAT"/>
</dbReference>
<dbReference type="InterPro" id="IPR016181">
    <property type="entry name" value="Acyl_CoA_acyltransferase"/>
</dbReference>
<proteinExistence type="predicted"/>
<evidence type="ECO:0000259" key="1">
    <source>
        <dbReference type="PROSITE" id="PS51186"/>
    </source>
</evidence>